<evidence type="ECO:0000313" key="3">
    <source>
        <dbReference type="EMBL" id="OWZ19311.1"/>
    </source>
</evidence>
<dbReference type="InterPro" id="IPR007527">
    <property type="entry name" value="Znf_SWIM"/>
</dbReference>
<dbReference type="PROSITE" id="PS50966">
    <property type="entry name" value="ZF_SWIM"/>
    <property type="match status" value="1"/>
</dbReference>
<protein>
    <recommendedName>
        <fullName evidence="2">SWIM-type domain-containing protein</fullName>
    </recommendedName>
</protein>
<keyword evidence="1" id="KW-0863">Zinc-finger</keyword>
<dbReference type="Proteomes" id="UP000198211">
    <property type="component" value="Unassembled WGS sequence"/>
</dbReference>
<keyword evidence="1" id="KW-0479">Metal-binding</keyword>
<feature type="domain" description="SWIM-type" evidence="2">
    <location>
        <begin position="213"/>
        <end position="251"/>
    </location>
</feature>
<name>A0A225WNS2_9STRA</name>
<dbReference type="EMBL" id="NBNE01000458">
    <property type="protein sequence ID" value="OWZ19311.1"/>
    <property type="molecule type" value="Genomic_DNA"/>
</dbReference>
<sequence>MDHCDAIAASFRKVWPDIKLLNCWHHLSRKSREKKGLLNRKQEYNDAIKSQLDLLECSRSEGQFFALSNTIIGNWRARNLWFITASNKAGIIPNQNPIEAHSNSIKKVATGHIRAAILYVLAAALPKILIYCGGDGSMIPIRSIAPGPIKEYIYVAATALCKSEITTFATKEKRSTQLPKFDDYYVVNDENLYGLKVTKVRTTKYTKSLNGILHVEDKIRLIRNRFKCDCKMFYQTGWLCCHVLASRASSRPKKPCLSRDGLLQSEYTVGALTTTLIEKHANVINWSMLQLKPGTVRSKAGIMPRYWDVYIRKRQDKVTMAMEQLSHAIDYSFRMGQHILPKK</sequence>
<dbReference type="OrthoDB" id="127233at2759"/>
<evidence type="ECO:0000256" key="1">
    <source>
        <dbReference type="PROSITE-ProRule" id="PRU00325"/>
    </source>
</evidence>
<dbReference type="GO" id="GO:0008270">
    <property type="term" value="F:zinc ion binding"/>
    <property type="evidence" value="ECO:0007669"/>
    <property type="project" value="UniProtKB-KW"/>
</dbReference>
<dbReference type="AlphaFoldDB" id="A0A225WNS2"/>
<evidence type="ECO:0000313" key="4">
    <source>
        <dbReference type="Proteomes" id="UP000198211"/>
    </source>
</evidence>
<comment type="caution">
    <text evidence="3">The sequence shown here is derived from an EMBL/GenBank/DDBJ whole genome shotgun (WGS) entry which is preliminary data.</text>
</comment>
<organism evidence="3 4">
    <name type="scientific">Phytophthora megakarya</name>
    <dbReference type="NCBI Taxonomy" id="4795"/>
    <lineage>
        <taxon>Eukaryota</taxon>
        <taxon>Sar</taxon>
        <taxon>Stramenopiles</taxon>
        <taxon>Oomycota</taxon>
        <taxon>Peronosporomycetes</taxon>
        <taxon>Peronosporales</taxon>
        <taxon>Peronosporaceae</taxon>
        <taxon>Phytophthora</taxon>
    </lineage>
</organism>
<reference evidence="4" key="1">
    <citation type="submission" date="2017-03" db="EMBL/GenBank/DDBJ databases">
        <title>Phytopthora megakarya and P. palmivora, two closely related causual agents of cacao black pod achieved similar genome size and gene model numbers by different mechanisms.</title>
        <authorList>
            <person name="Ali S."/>
            <person name="Shao J."/>
            <person name="Larry D.J."/>
            <person name="Kronmiller B."/>
            <person name="Shen D."/>
            <person name="Strem M.D."/>
            <person name="Melnick R.L."/>
            <person name="Guiltinan M.J."/>
            <person name="Tyler B.M."/>
            <person name="Meinhardt L.W."/>
            <person name="Bailey B.A."/>
        </authorList>
    </citation>
    <scope>NUCLEOTIDE SEQUENCE [LARGE SCALE GENOMIC DNA]</scope>
    <source>
        <strain evidence="4">zdho120</strain>
    </source>
</reference>
<keyword evidence="1" id="KW-0862">Zinc</keyword>
<keyword evidence="4" id="KW-1185">Reference proteome</keyword>
<accession>A0A225WNS2</accession>
<gene>
    <name evidence="3" type="ORF">PHMEG_0006460</name>
</gene>
<proteinExistence type="predicted"/>
<evidence type="ECO:0000259" key="2">
    <source>
        <dbReference type="PROSITE" id="PS50966"/>
    </source>
</evidence>